<dbReference type="GO" id="GO:0070939">
    <property type="term" value="C:Dsl1/NZR complex"/>
    <property type="evidence" value="ECO:0007669"/>
    <property type="project" value="TreeGrafter"/>
</dbReference>
<feature type="domain" description="Sec39" evidence="6">
    <location>
        <begin position="174"/>
        <end position="852"/>
    </location>
</feature>
<dbReference type="Proteomes" id="UP000077051">
    <property type="component" value="Unassembled WGS sequence"/>
</dbReference>
<dbReference type="AlphaFoldDB" id="A0A168GGN3"/>
<organism evidence="7 8">
    <name type="scientific">Mucor lusitanicus CBS 277.49</name>
    <dbReference type="NCBI Taxonomy" id="747725"/>
    <lineage>
        <taxon>Eukaryota</taxon>
        <taxon>Fungi</taxon>
        <taxon>Fungi incertae sedis</taxon>
        <taxon>Mucoromycota</taxon>
        <taxon>Mucoromycotina</taxon>
        <taxon>Mucoromycetes</taxon>
        <taxon>Mucorales</taxon>
        <taxon>Mucorineae</taxon>
        <taxon>Mucoraceae</taxon>
        <taxon>Mucor</taxon>
    </lineage>
</organism>
<evidence type="ECO:0000313" key="7">
    <source>
        <dbReference type="EMBL" id="OAC97670.1"/>
    </source>
</evidence>
<dbReference type="InterPro" id="IPR013244">
    <property type="entry name" value="Sec39_domain"/>
</dbReference>
<keyword evidence="4" id="KW-0653">Protein transport</keyword>
<comment type="caution">
    <text evidence="7">The sequence shown here is derived from an EMBL/GenBank/DDBJ whole genome shotgun (WGS) entry which is preliminary data.</text>
</comment>
<keyword evidence="2" id="KW-0813">Transport</keyword>
<keyword evidence="3" id="KW-0256">Endoplasmic reticulum</keyword>
<gene>
    <name evidence="7" type="ORF">MUCCIDRAFT_186012</name>
</gene>
<dbReference type="STRING" id="747725.A0A168GGN3"/>
<dbReference type="PANTHER" id="PTHR15922">
    <property type="entry name" value="NEUROBLASTOMA-AMPLIFIED SEQUENCE"/>
    <property type="match status" value="1"/>
</dbReference>
<comment type="subcellular location">
    <subcellularLocation>
        <location evidence="1">Endoplasmic reticulum</location>
    </subcellularLocation>
</comment>
<evidence type="ECO:0000256" key="4">
    <source>
        <dbReference type="ARBA" id="ARBA00022927"/>
    </source>
</evidence>
<evidence type="ECO:0000256" key="2">
    <source>
        <dbReference type="ARBA" id="ARBA00022448"/>
    </source>
</evidence>
<dbReference type="EMBL" id="AMYB01000013">
    <property type="protein sequence ID" value="OAC97670.1"/>
    <property type="molecule type" value="Genomic_DNA"/>
</dbReference>
<evidence type="ECO:0000259" key="6">
    <source>
        <dbReference type="Pfam" id="PF08314"/>
    </source>
</evidence>
<dbReference type="PANTHER" id="PTHR15922:SF2">
    <property type="entry name" value="NBAS SUBUNIT OF NRZ TETHERING COMPLEX"/>
    <property type="match status" value="1"/>
</dbReference>
<name>A0A168GGN3_MUCCL</name>
<dbReference type="GO" id="GO:0015031">
    <property type="term" value="P:protein transport"/>
    <property type="evidence" value="ECO:0007669"/>
    <property type="project" value="UniProtKB-KW"/>
</dbReference>
<keyword evidence="8" id="KW-1185">Reference proteome</keyword>
<evidence type="ECO:0000256" key="3">
    <source>
        <dbReference type="ARBA" id="ARBA00022824"/>
    </source>
</evidence>
<evidence type="ECO:0000313" key="8">
    <source>
        <dbReference type="Proteomes" id="UP000077051"/>
    </source>
</evidence>
<proteinExistence type="predicted"/>
<evidence type="ECO:0000256" key="1">
    <source>
        <dbReference type="ARBA" id="ARBA00004240"/>
    </source>
</evidence>
<dbReference type="GO" id="GO:0006890">
    <property type="term" value="P:retrograde vesicle-mediated transport, Golgi to endoplasmic reticulum"/>
    <property type="evidence" value="ECO:0007669"/>
    <property type="project" value="InterPro"/>
</dbReference>
<feature type="region of interest" description="Disordered" evidence="5">
    <location>
        <begin position="904"/>
        <end position="925"/>
    </location>
</feature>
<dbReference type="OrthoDB" id="27490at2759"/>
<accession>A0A168GGN3</accession>
<sequence length="939" mass="105756">MTEPTTRDFLIHLNQSNFQAALDLADDLQLDKDLVYKAQWTKRIIERGSQLQSKDVDLLKRIHDDAWVISQCLDVCVNEPPVQQQLLDIAEARIQTLTAPIIESKQLNTPNAAHDLTAQEKTLLRCRALLLQYKDRLNTLEKIWPSLSSTTHQHTGDASFATAYAQFRDSNMIAQAIEYARSENNMALNALFMHHGSNVLPHRLFILSQIPETADFTSFDLPHVTHDHEDTWPEEPWRTEKDVVEQEWVQALIQVQVPEETEYLDRLKGGIETTTYPTSASVIASWYMDRAHAADAIGLSSNALEICRCARVMGVSGMDEQVSEYEWLCKYIYQAATSDQEDTYVDLEGFRHMSSYAILEGLLSTTNATTIVDDMLRLALPWIAVAKKRKHDREPKEQEKKEFLLYRWLLDPAVVDAHLDWCCVVFEHSKPTIAVEDRIIKDDLELSRLVLAIVYSGNGSMEYLVRLFECLPIFDDIDETSNDPTDMAAMIPNATSAMAIFTELQSVGAFGLTQMMDTLQNHLGSAETLARYNASVPLRWYLEDQSVEAQRQLCVRMSSQAAGGVESGGIKFDRDDDWRELLDDMLRLKGDGQGVFGKLDNAEILEIFFSSLLRCGRFKLAKELILGSNKIMDITKAERLVIDAEREFFDNATSGNMNAGSMKQAWECLKILPPTTEIKKEMDLIEATHRLIHEYKVQDRPGITLMPIQIRQSPNRLELISKLINSKTGMYQRHEQVLELVRTLGYGNDLLAKVKTLAMLASAALVEGDYMASYKLCQITTTAAINKDTATHHNKAYYDQVSQSAWQICFNLGKVEAFDDISRRLDVLSMALTLSPAENIGDVLSVWRKLDASSPSQIALAQLSATNNHQDQNPSSYHSSEKGWHGLLQNATKQWKLGDLLAAGGTGEQHEARDGDAGAGGGKRKRDILRDTVGGWLFQ</sequence>
<protein>
    <recommendedName>
        <fullName evidence="6">Sec39 domain-containing protein</fullName>
    </recommendedName>
</protein>
<dbReference type="Pfam" id="PF08314">
    <property type="entry name" value="Sec39"/>
    <property type="match status" value="1"/>
</dbReference>
<dbReference type="GO" id="GO:0000149">
    <property type="term" value="F:SNARE binding"/>
    <property type="evidence" value="ECO:0007669"/>
    <property type="project" value="TreeGrafter"/>
</dbReference>
<dbReference type="VEuPathDB" id="FungiDB:MUCCIDRAFT_186012"/>
<reference evidence="7 8" key="1">
    <citation type="submission" date="2015-06" db="EMBL/GenBank/DDBJ databases">
        <title>Expansion of signal transduction pathways in fungi by whole-genome duplication.</title>
        <authorList>
            <consortium name="DOE Joint Genome Institute"/>
            <person name="Corrochano L.M."/>
            <person name="Kuo A."/>
            <person name="Marcet-Houben M."/>
            <person name="Polaino S."/>
            <person name="Salamov A."/>
            <person name="Villalobos J.M."/>
            <person name="Alvarez M.I."/>
            <person name="Avalos J."/>
            <person name="Benito E.P."/>
            <person name="Benoit I."/>
            <person name="Burger G."/>
            <person name="Camino L.P."/>
            <person name="Canovas D."/>
            <person name="Cerda-Olmedo E."/>
            <person name="Cheng J.-F."/>
            <person name="Dominguez A."/>
            <person name="Elias M."/>
            <person name="Eslava A.P."/>
            <person name="Glaser F."/>
            <person name="Grimwood J."/>
            <person name="Gutierrez G."/>
            <person name="Heitman J."/>
            <person name="Henrissat B."/>
            <person name="Iturriaga E.A."/>
            <person name="Lang B.F."/>
            <person name="Lavin J.L."/>
            <person name="Lee S."/>
            <person name="Li W."/>
            <person name="Lindquist E."/>
            <person name="Lopez-Garcia S."/>
            <person name="Luque E.M."/>
            <person name="Marcos A.T."/>
            <person name="Martin J."/>
            <person name="Mccluskey K."/>
            <person name="Medina H.R."/>
            <person name="Miralles-Duran A."/>
            <person name="Miyazaki A."/>
            <person name="Munoz-Torres E."/>
            <person name="Oguiza J.A."/>
            <person name="Ohm R."/>
            <person name="Olmedo M."/>
            <person name="Orejas M."/>
            <person name="Ortiz-Castellanos L."/>
            <person name="Pisabarro A.G."/>
            <person name="Rodriguez-Romero J."/>
            <person name="Ruiz-Herrera J."/>
            <person name="Ruiz-Vazquez R."/>
            <person name="Sanz C."/>
            <person name="Schackwitz W."/>
            <person name="Schmutz J."/>
            <person name="Shahriari M."/>
            <person name="Shelest E."/>
            <person name="Silva-Franco F."/>
            <person name="Soanes D."/>
            <person name="Syed K."/>
            <person name="Tagua V.G."/>
            <person name="Talbot N.J."/>
            <person name="Thon M."/>
            <person name="De Vries R.P."/>
            <person name="Wiebenga A."/>
            <person name="Yadav J.S."/>
            <person name="Braun E.L."/>
            <person name="Baker S."/>
            <person name="Garre V."/>
            <person name="Horwitz B."/>
            <person name="Torres-Martinez S."/>
            <person name="Idnurm A."/>
            <person name="Herrera-Estrella A."/>
            <person name="Gabaldon T."/>
            <person name="Grigoriev I.V."/>
        </authorList>
    </citation>
    <scope>NUCLEOTIDE SEQUENCE [LARGE SCALE GENOMIC DNA]</scope>
    <source>
        <strain evidence="7 8">CBS 277.49</strain>
    </source>
</reference>
<evidence type="ECO:0000256" key="5">
    <source>
        <dbReference type="SAM" id="MobiDB-lite"/>
    </source>
</evidence>